<protein>
    <submittedName>
        <fullName evidence="1">Uncharacterized protein</fullName>
    </submittedName>
</protein>
<evidence type="ECO:0000313" key="1">
    <source>
        <dbReference type="EMBL" id="EGZ13820.1"/>
    </source>
</evidence>
<organism evidence="1 2">
    <name type="scientific">Phytophthora sojae (strain P6497)</name>
    <name type="common">Soybean stem and root rot agent</name>
    <name type="synonym">Phytophthora megasperma f. sp. glycines</name>
    <dbReference type="NCBI Taxonomy" id="1094619"/>
    <lineage>
        <taxon>Eukaryota</taxon>
        <taxon>Sar</taxon>
        <taxon>Stramenopiles</taxon>
        <taxon>Oomycota</taxon>
        <taxon>Peronosporomycetes</taxon>
        <taxon>Peronosporales</taxon>
        <taxon>Peronosporaceae</taxon>
        <taxon>Phytophthora</taxon>
    </lineage>
</organism>
<gene>
    <name evidence="1" type="ORF">PHYSODRAFT_303214</name>
</gene>
<dbReference type="AlphaFoldDB" id="G4ZRD5"/>
<dbReference type="Proteomes" id="UP000002640">
    <property type="component" value="Unassembled WGS sequence"/>
</dbReference>
<sequence length="427" mass="47707">METEWAFLQPWRESLCSVLQLPASAHDTGEFLAAFECWPDEWGDESALRNCGQVLPARAEKPRSGCEKPLSSSTSSRRWTTWPSSRSCLSTFIHWNPPQQGTKGRPHVFWPTWECQLDGKLSSEDAVTTTSAVTWGQLFGCPLDPWKHSKEFRAAMNKLEKIKFKKGGKQHNKAASISWQVFGEFLFIFQEPVNQGRAIRAAPLSHARVNAGFLLGTLVCGRPMFLPAGNSRSALERSGTCTRWDLQLSGISGKGFGAMLSAFSDRYAADDGIRNDPVYWAWLTYAFWSKASQSSVQTLEISQINLTEEHVNTIKHVLTIIYPGPKAATGSARSRFGYVDMKKGTRVRPTGERNRVLELSQDRCCRAFYDESSLDNVANAVIPGFEICKVKLLNGMTKFVGDTLTSRKFGPTMSASGIRSQFDTHRR</sequence>
<keyword evidence="2" id="KW-1185">Reference proteome</keyword>
<evidence type="ECO:0000313" key="2">
    <source>
        <dbReference type="Proteomes" id="UP000002640"/>
    </source>
</evidence>
<accession>G4ZRD5</accession>
<proteinExistence type="predicted"/>
<dbReference type="KEGG" id="psoj:PHYSODRAFT_303214"/>
<dbReference type="InParanoid" id="G4ZRD5"/>
<reference evidence="1 2" key="1">
    <citation type="journal article" date="2006" name="Science">
        <title>Phytophthora genome sequences uncover evolutionary origins and mechanisms of pathogenesis.</title>
        <authorList>
            <person name="Tyler B.M."/>
            <person name="Tripathy S."/>
            <person name="Zhang X."/>
            <person name="Dehal P."/>
            <person name="Jiang R.H."/>
            <person name="Aerts A."/>
            <person name="Arredondo F.D."/>
            <person name="Baxter L."/>
            <person name="Bensasson D."/>
            <person name="Beynon J.L."/>
            <person name="Chapman J."/>
            <person name="Damasceno C.M."/>
            <person name="Dorrance A.E."/>
            <person name="Dou D."/>
            <person name="Dickerman A.W."/>
            <person name="Dubchak I.L."/>
            <person name="Garbelotto M."/>
            <person name="Gijzen M."/>
            <person name="Gordon S.G."/>
            <person name="Govers F."/>
            <person name="Grunwald N.J."/>
            <person name="Huang W."/>
            <person name="Ivors K.L."/>
            <person name="Jones R.W."/>
            <person name="Kamoun S."/>
            <person name="Krampis K."/>
            <person name="Lamour K.H."/>
            <person name="Lee M.K."/>
            <person name="McDonald W.H."/>
            <person name="Medina M."/>
            <person name="Meijer H.J."/>
            <person name="Nordberg E.K."/>
            <person name="Maclean D.J."/>
            <person name="Ospina-Giraldo M.D."/>
            <person name="Morris P.F."/>
            <person name="Phuntumart V."/>
            <person name="Putnam N.H."/>
            <person name="Rash S."/>
            <person name="Rose J.K."/>
            <person name="Sakihama Y."/>
            <person name="Salamov A.A."/>
            <person name="Savidor A."/>
            <person name="Scheuring C.F."/>
            <person name="Smith B.M."/>
            <person name="Sobral B.W."/>
            <person name="Terry A."/>
            <person name="Torto-Alalibo T.A."/>
            <person name="Win J."/>
            <person name="Xu Z."/>
            <person name="Zhang H."/>
            <person name="Grigoriev I.V."/>
            <person name="Rokhsar D.S."/>
            <person name="Boore J.L."/>
        </authorList>
    </citation>
    <scope>NUCLEOTIDE SEQUENCE [LARGE SCALE GENOMIC DNA]</scope>
    <source>
        <strain evidence="1 2">P6497</strain>
    </source>
</reference>
<dbReference type="GeneID" id="20642243"/>
<dbReference type="EMBL" id="JH159156">
    <property type="protein sequence ID" value="EGZ13820.1"/>
    <property type="molecule type" value="Genomic_DNA"/>
</dbReference>
<dbReference type="RefSeq" id="XP_009531249.1">
    <property type="nucleotide sequence ID" value="XM_009532954.1"/>
</dbReference>
<name>G4ZRD5_PHYSP</name>